<evidence type="ECO:0000256" key="5">
    <source>
        <dbReference type="ARBA" id="ARBA00022967"/>
    </source>
</evidence>
<dbReference type="GO" id="GO:0016887">
    <property type="term" value="F:ATP hydrolysis activity"/>
    <property type="evidence" value="ECO:0007669"/>
    <property type="project" value="InterPro"/>
</dbReference>
<organism evidence="8 9">
    <name type="scientific">Endozoicomonas montiporae CL-33</name>
    <dbReference type="NCBI Taxonomy" id="570277"/>
    <lineage>
        <taxon>Bacteria</taxon>
        <taxon>Pseudomonadati</taxon>
        <taxon>Pseudomonadota</taxon>
        <taxon>Gammaproteobacteria</taxon>
        <taxon>Oceanospirillales</taxon>
        <taxon>Endozoicomonadaceae</taxon>
        <taxon>Endozoicomonas</taxon>
    </lineage>
</organism>
<accession>A0A142BDQ5</accession>
<dbReference type="Proteomes" id="UP000071065">
    <property type="component" value="Chromosome"/>
</dbReference>
<dbReference type="STRING" id="570277.EZMO1_2835"/>
<sequence length="257" mass="28334">MTLDIRQATVTIGDKTLLSDISLKVQPGQVITVLGPNGAGKSTLMKTVSGEMSLSSGTVLVNGRDDWPLQQKALMLGVLPQSSSLSFPFTVEEVVLLGRTPCSTDHQRNLETVEQALEKVDGLHLRYRHYTTLSGGERQRVHMARVLVQIWDKCSHGDRFLLLDEPTSALDPAHQQLTLKVARQQADDEGVGVLVILHDLNLAARYSDQLFILQQGEFVAQGEPHTVLKPDIIRSVFDIEVSVSRHPAHDCPLVITH</sequence>
<dbReference type="KEGG" id="emp:EZMO1_2835"/>
<gene>
    <name evidence="8" type="primary">hmuV</name>
    <name evidence="8" type="ORF">EZMO1_2835</name>
</gene>
<dbReference type="NCBIfam" id="NF010068">
    <property type="entry name" value="PRK13548.1"/>
    <property type="match status" value="1"/>
</dbReference>
<dbReference type="EC" id="3.6.3.34" evidence="8"/>
<dbReference type="PANTHER" id="PTHR42794:SF1">
    <property type="entry name" value="HEMIN IMPORT ATP-BINDING PROTEIN HMUV"/>
    <property type="match status" value="1"/>
</dbReference>
<evidence type="ECO:0000256" key="6">
    <source>
        <dbReference type="ARBA" id="ARBA00037066"/>
    </source>
</evidence>
<keyword evidence="2" id="KW-0813">Transport</keyword>
<dbReference type="EMBL" id="CP013251">
    <property type="protein sequence ID" value="AMO56881.1"/>
    <property type="molecule type" value="Genomic_DNA"/>
</dbReference>
<keyword evidence="3" id="KW-0547">Nucleotide-binding</keyword>
<dbReference type="PANTHER" id="PTHR42794">
    <property type="entry name" value="HEMIN IMPORT ATP-BINDING PROTEIN HMUV"/>
    <property type="match status" value="1"/>
</dbReference>
<dbReference type="InterPro" id="IPR003439">
    <property type="entry name" value="ABC_transporter-like_ATP-bd"/>
</dbReference>
<comment type="function">
    <text evidence="6">Part of the ABC transporter complex HmuTUV involved in hemin import. Responsible for energy coupling to the transport system.</text>
</comment>
<dbReference type="AlphaFoldDB" id="A0A142BDQ5"/>
<proteinExistence type="inferred from homology"/>
<keyword evidence="8" id="KW-0378">Hydrolase</keyword>
<dbReference type="FunFam" id="3.40.50.300:FF:000134">
    <property type="entry name" value="Iron-enterobactin ABC transporter ATP-binding protein"/>
    <property type="match status" value="1"/>
</dbReference>
<evidence type="ECO:0000313" key="9">
    <source>
        <dbReference type="Proteomes" id="UP000071065"/>
    </source>
</evidence>
<evidence type="ECO:0000256" key="2">
    <source>
        <dbReference type="ARBA" id="ARBA00022448"/>
    </source>
</evidence>
<dbReference type="SUPFAM" id="SSF52540">
    <property type="entry name" value="P-loop containing nucleoside triphosphate hydrolases"/>
    <property type="match status" value="1"/>
</dbReference>
<reference evidence="8 9" key="1">
    <citation type="journal article" date="2016" name="Front. Microbiol.">
        <title>Genomic Insight into the Host-Endosymbiont Relationship of Endozoicomonas montiporae CL-33(T) with its Coral Host.</title>
        <authorList>
            <person name="Ding J.-Y."/>
            <person name="Shiu J.-H."/>
            <person name="Chen W.-M."/>
            <person name="Chiang Y.-R."/>
            <person name="Tang S.-L."/>
        </authorList>
    </citation>
    <scope>NUCLEOTIDE SEQUENCE [LARGE SCALE GENOMIC DNA]</scope>
    <source>
        <strain evidence="8 9">CL-33</strain>
    </source>
</reference>
<evidence type="ECO:0000256" key="4">
    <source>
        <dbReference type="ARBA" id="ARBA00022840"/>
    </source>
</evidence>
<name>A0A142BDQ5_9GAMM</name>
<dbReference type="RefSeq" id="WP_034872704.1">
    <property type="nucleotide sequence ID" value="NZ_CP013251.1"/>
</dbReference>
<dbReference type="InterPro" id="IPR003593">
    <property type="entry name" value="AAA+_ATPase"/>
</dbReference>
<dbReference type="OrthoDB" id="6461291at2"/>
<feature type="domain" description="ABC transporter" evidence="7">
    <location>
        <begin position="3"/>
        <end position="240"/>
    </location>
</feature>
<dbReference type="PATRIC" id="fig|570277.3.peg.3064"/>
<keyword evidence="4" id="KW-0067">ATP-binding</keyword>
<dbReference type="Gene3D" id="3.40.50.300">
    <property type="entry name" value="P-loop containing nucleotide triphosphate hydrolases"/>
    <property type="match status" value="1"/>
</dbReference>
<dbReference type="CDD" id="cd03214">
    <property type="entry name" value="ABC_Iron-Siderophores_B12_Hemin"/>
    <property type="match status" value="1"/>
</dbReference>
<evidence type="ECO:0000313" key="8">
    <source>
        <dbReference type="EMBL" id="AMO56881.1"/>
    </source>
</evidence>
<dbReference type="GO" id="GO:0005524">
    <property type="term" value="F:ATP binding"/>
    <property type="evidence" value="ECO:0007669"/>
    <property type="project" value="UniProtKB-KW"/>
</dbReference>
<dbReference type="Pfam" id="PF00005">
    <property type="entry name" value="ABC_tran"/>
    <property type="match status" value="1"/>
</dbReference>
<dbReference type="PROSITE" id="PS50893">
    <property type="entry name" value="ABC_TRANSPORTER_2"/>
    <property type="match status" value="1"/>
</dbReference>
<evidence type="ECO:0000259" key="7">
    <source>
        <dbReference type="PROSITE" id="PS50893"/>
    </source>
</evidence>
<keyword evidence="5" id="KW-1278">Translocase</keyword>
<comment type="similarity">
    <text evidence="1">Belongs to the ABC transporter superfamily.</text>
</comment>
<evidence type="ECO:0000256" key="1">
    <source>
        <dbReference type="ARBA" id="ARBA00005417"/>
    </source>
</evidence>
<dbReference type="SMART" id="SM00382">
    <property type="entry name" value="AAA"/>
    <property type="match status" value="1"/>
</dbReference>
<protein>
    <submittedName>
        <fullName evidence="8">Iron-chelate-transporting ATPase</fullName>
        <ecNumber evidence="8">3.6.3.34</ecNumber>
    </submittedName>
</protein>
<dbReference type="InterPro" id="IPR027417">
    <property type="entry name" value="P-loop_NTPase"/>
</dbReference>
<evidence type="ECO:0000256" key="3">
    <source>
        <dbReference type="ARBA" id="ARBA00022741"/>
    </source>
</evidence>